<dbReference type="PANTHER" id="PTHR44846:SF1">
    <property type="entry name" value="MANNOSYL-D-GLYCERATE TRANSPORT_METABOLISM SYSTEM REPRESSOR MNGR-RELATED"/>
    <property type="match status" value="1"/>
</dbReference>
<dbReference type="InterPro" id="IPR036388">
    <property type="entry name" value="WH-like_DNA-bd_sf"/>
</dbReference>
<dbReference type="SMART" id="SM00345">
    <property type="entry name" value="HTH_GNTR"/>
    <property type="match status" value="1"/>
</dbReference>
<dbReference type="Gene3D" id="3.40.1410.10">
    <property type="entry name" value="Chorismate lyase-like"/>
    <property type="match status" value="1"/>
</dbReference>
<dbReference type="GO" id="GO:0003677">
    <property type="term" value="F:DNA binding"/>
    <property type="evidence" value="ECO:0007669"/>
    <property type="project" value="UniProtKB-KW"/>
</dbReference>
<dbReference type="STRING" id="159087.Daro_2866"/>
<feature type="domain" description="HTH gntR-type" evidence="4">
    <location>
        <begin position="18"/>
        <end position="86"/>
    </location>
</feature>
<dbReference type="InterPro" id="IPR050679">
    <property type="entry name" value="Bact_HTH_transcr_reg"/>
</dbReference>
<dbReference type="InterPro" id="IPR000524">
    <property type="entry name" value="Tscrpt_reg_HTH_GntR"/>
</dbReference>
<accession>Q47C35</accession>
<dbReference type="FunFam" id="1.10.10.10:FF:000079">
    <property type="entry name" value="GntR family transcriptional regulator"/>
    <property type="match status" value="1"/>
</dbReference>
<dbReference type="eggNOG" id="COG2188">
    <property type="taxonomic scope" value="Bacteria"/>
</dbReference>
<dbReference type="SUPFAM" id="SSF46785">
    <property type="entry name" value="Winged helix' DNA-binding domain"/>
    <property type="match status" value="1"/>
</dbReference>
<dbReference type="AlphaFoldDB" id="Q47C35"/>
<dbReference type="GO" id="GO:0003700">
    <property type="term" value="F:DNA-binding transcription factor activity"/>
    <property type="evidence" value="ECO:0007669"/>
    <property type="project" value="InterPro"/>
</dbReference>
<dbReference type="Gene3D" id="1.10.10.10">
    <property type="entry name" value="Winged helix-like DNA-binding domain superfamily/Winged helix DNA-binding domain"/>
    <property type="match status" value="1"/>
</dbReference>
<dbReference type="SUPFAM" id="SSF64288">
    <property type="entry name" value="Chorismate lyase-like"/>
    <property type="match status" value="1"/>
</dbReference>
<proteinExistence type="predicted"/>
<dbReference type="InterPro" id="IPR028978">
    <property type="entry name" value="Chorismate_lyase_/UTRA_dom_sf"/>
</dbReference>
<evidence type="ECO:0000256" key="2">
    <source>
        <dbReference type="ARBA" id="ARBA00023125"/>
    </source>
</evidence>
<name>Q47C35_DECAR</name>
<dbReference type="CDD" id="cd07377">
    <property type="entry name" value="WHTH_GntR"/>
    <property type="match status" value="1"/>
</dbReference>
<dbReference type="PANTHER" id="PTHR44846">
    <property type="entry name" value="MANNOSYL-D-GLYCERATE TRANSPORT/METABOLISM SYSTEM REPRESSOR MNGR-RELATED"/>
    <property type="match status" value="1"/>
</dbReference>
<keyword evidence="2" id="KW-0238">DNA-binding</keyword>
<evidence type="ECO:0000256" key="3">
    <source>
        <dbReference type="ARBA" id="ARBA00023163"/>
    </source>
</evidence>
<reference evidence="5" key="1">
    <citation type="submission" date="2005-08" db="EMBL/GenBank/DDBJ databases">
        <title>Complete sequence of Dechloromonas aromatica RCB.</title>
        <authorList>
            <person name="Salinero K.K."/>
            <person name="Copeland A."/>
            <person name="Lucas S."/>
            <person name="Lapidus A."/>
            <person name="Barry K."/>
            <person name="Detter J.C."/>
            <person name="Glavina T."/>
            <person name="Hammon N."/>
            <person name="Israni S."/>
            <person name="Pitluck S."/>
            <person name="Di Bartolo G."/>
            <person name="Trong S."/>
            <person name="Schmutz J."/>
            <person name="Larimer F."/>
            <person name="Land M."/>
            <person name="Ivanova N."/>
            <person name="Richardson P."/>
        </authorList>
    </citation>
    <scope>NUCLEOTIDE SEQUENCE</scope>
    <source>
        <strain evidence="5">RCB</strain>
    </source>
</reference>
<dbReference type="EMBL" id="CP000089">
    <property type="protein sequence ID" value="AAZ47596.1"/>
    <property type="molecule type" value="Genomic_DNA"/>
</dbReference>
<dbReference type="OrthoDB" id="2530535at2"/>
<dbReference type="InterPro" id="IPR011663">
    <property type="entry name" value="UTRA"/>
</dbReference>
<dbReference type="SMART" id="SM00866">
    <property type="entry name" value="UTRA"/>
    <property type="match status" value="1"/>
</dbReference>
<organism evidence="5">
    <name type="scientific">Dechloromonas aromatica (strain RCB)</name>
    <dbReference type="NCBI Taxonomy" id="159087"/>
    <lineage>
        <taxon>Bacteria</taxon>
        <taxon>Pseudomonadati</taxon>
        <taxon>Pseudomonadota</taxon>
        <taxon>Betaproteobacteria</taxon>
        <taxon>Rhodocyclales</taxon>
        <taxon>Azonexaceae</taxon>
        <taxon>Dechloromonas</taxon>
    </lineage>
</organism>
<dbReference type="HOGENOM" id="CLU_063236_3_0_4"/>
<protein>
    <submittedName>
        <fullName evidence="5">Transcriptional regulator, GntR family</fullName>
    </submittedName>
</protein>
<gene>
    <name evidence="5" type="ordered locus">Daro_2866</name>
</gene>
<dbReference type="GO" id="GO:0045892">
    <property type="term" value="P:negative regulation of DNA-templated transcription"/>
    <property type="evidence" value="ECO:0007669"/>
    <property type="project" value="TreeGrafter"/>
</dbReference>
<dbReference type="InterPro" id="IPR036390">
    <property type="entry name" value="WH_DNA-bd_sf"/>
</dbReference>
<evidence type="ECO:0000313" key="5">
    <source>
        <dbReference type="EMBL" id="AAZ47596.1"/>
    </source>
</evidence>
<dbReference type="KEGG" id="dar:Daro_2866"/>
<evidence type="ECO:0000256" key="1">
    <source>
        <dbReference type="ARBA" id="ARBA00023015"/>
    </source>
</evidence>
<dbReference type="Pfam" id="PF07702">
    <property type="entry name" value="UTRA"/>
    <property type="match status" value="1"/>
</dbReference>
<dbReference type="Pfam" id="PF00392">
    <property type="entry name" value="GntR"/>
    <property type="match status" value="1"/>
</dbReference>
<keyword evidence="1" id="KW-0805">Transcription regulation</keyword>
<dbReference type="PROSITE" id="PS50949">
    <property type="entry name" value="HTH_GNTR"/>
    <property type="match status" value="1"/>
</dbReference>
<sequence length="251" mass="28080">MTRDVSRPAPRLSSPTFSPLYRQIKDFLIRSLEQGEWGPGDAIPSEGELAARFNVSQGTVRKAIDEMAAENLLVRRQGKGTFVATHSDPRSFYRFLRLVPDDGKATHAVSDPFFCETIAATPEVAVALGLQPGDSVLHVKRLLRFNGEPVVFDQIYLVADLFNGLALEGLRAGERSLYSLFEGDFGVRMIHAEEHLRAVAADLQSAELLGVQKGEPLLLVERTAYTYGNKPVEWRRGLYCTRRHYYRNDLG</sequence>
<dbReference type="PRINTS" id="PR00035">
    <property type="entry name" value="HTHGNTR"/>
</dbReference>
<keyword evidence="3" id="KW-0804">Transcription</keyword>
<evidence type="ECO:0000259" key="4">
    <source>
        <dbReference type="PROSITE" id="PS50949"/>
    </source>
</evidence>